<sequence length="80" mass="9503">MAELEGRILPFPGIYSVDLLSKIQLTIQENKLKFQQFIQSCAYEKLNMDAEFQQNPEFFQNINTLEEKEKAQFWLKKTID</sequence>
<evidence type="ECO:0000313" key="1">
    <source>
        <dbReference type="EMBL" id="EON74900.1"/>
    </source>
</evidence>
<dbReference type="Proteomes" id="UP000013909">
    <property type="component" value="Unassembled WGS sequence"/>
</dbReference>
<dbReference type="Gene3D" id="3.90.550.10">
    <property type="entry name" value="Spore Coat Polysaccharide Biosynthesis Protein SpsA, Chain A"/>
    <property type="match status" value="1"/>
</dbReference>
<protein>
    <submittedName>
        <fullName evidence="1">Uncharacterized protein</fullName>
    </submittedName>
</protein>
<organism evidence="1 2">
    <name type="scientific">Lunatimonas lonarensis</name>
    <dbReference type="NCBI Taxonomy" id="1232681"/>
    <lineage>
        <taxon>Bacteria</taxon>
        <taxon>Pseudomonadati</taxon>
        <taxon>Bacteroidota</taxon>
        <taxon>Cytophagia</taxon>
        <taxon>Cytophagales</taxon>
        <taxon>Cyclobacteriaceae</taxon>
    </lineage>
</organism>
<dbReference type="EMBL" id="AQHR01000114">
    <property type="protein sequence ID" value="EON74900.1"/>
    <property type="molecule type" value="Genomic_DNA"/>
</dbReference>
<dbReference type="InterPro" id="IPR029044">
    <property type="entry name" value="Nucleotide-diphossugar_trans"/>
</dbReference>
<comment type="caution">
    <text evidence="1">The sequence shown here is derived from an EMBL/GenBank/DDBJ whole genome shotgun (WGS) entry which is preliminary data.</text>
</comment>
<reference evidence="1 2" key="1">
    <citation type="submission" date="2013-02" db="EMBL/GenBank/DDBJ databases">
        <title>A novel strain isolated from Lonar lake, Maharashtra, India.</title>
        <authorList>
            <person name="Singh A."/>
        </authorList>
    </citation>
    <scope>NUCLEOTIDE SEQUENCE [LARGE SCALE GENOMIC DNA]</scope>
    <source>
        <strain evidence="1 2">AK24</strain>
    </source>
</reference>
<gene>
    <name evidence="1" type="ORF">ADIS_4594</name>
</gene>
<dbReference type="STRING" id="1232681.ADIS_4594"/>
<name>R7ZLD2_9BACT</name>
<proteinExistence type="predicted"/>
<accession>R7ZLD2</accession>
<evidence type="ECO:0000313" key="2">
    <source>
        <dbReference type="Proteomes" id="UP000013909"/>
    </source>
</evidence>
<keyword evidence="2" id="KW-1185">Reference proteome</keyword>
<dbReference type="AlphaFoldDB" id="R7ZLD2"/>